<dbReference type="PANTHER" id="PTHR41930">
    <property type="entry name" value="UPF0200 PROTEIN MJ1399"/>
    <property type="match status" value="1"/>
</dbReference>
<organism evidence="1 2">
    <name type="scientific">Candidatus Falkowbacteria bacterium GW2011_GWE1_38_31</name>
    <dbReference type="NCBI Taxonomy" id="1618638"/>
    <lineage>
        <taxon>Bacteria</taxon>
        <taxon>Candidatus Falkowiibacteriota</taxon>
    </lineage>
</organism>
<gene>
    <name evidence="1" type="ORF">US91_C0010G0046</name>
</gene>
<reference evidence="1" key="1">
    <citation type="journal article" date="2015" name="Nature">
        <title>rRNA introns, odd ribosomes, and small enigmatic genomes across a large radiation of phyla.</title>
        <authorList>
            <person name="Brown C.T."/>
            <person name="Hug L.A."/>
            <person name="Thomas B.C."/>
            <person name="Sharon I."/>
            <person name="Castelle C.J."/>
            <person name="Singh A."/>
            <person name="Wilkins M.J."/>
            <person name="Williams K.H."/>
            <person name="Banfield J.F."/>
        </authorList>
    </citation>
    <scope>NUCLEOTIDE SEQUENCE [LARGE SCALE GENOMIC DNA]</scope>
</reference>
<keyword evidence="1" id="KW-0418">Kinase</keyword>
<dbReference type="InterPro" id="IPR027417">
    <property type="entry name" value="P-loop_NTPase"/>
</dbReference>
<evidence type="ECO:0000313" key="2">
    <source>
        <dbReference type="Proteomes" id="UP000034022"/>
    </source>
</evidence>
<dbReference type="Proteomes" id="UP000034022">
    <property type="component" value="Unassembled WGS sequence"/>
</dbReference>
<dbReference type="GO" id="GO:0016301">
    <property type="term" value="F:kinase activity"/>
    <property type="evidence" value="ECO:0007669"/>
    <property type="project" value="UniProtKB-KW"/>
</dbReference>
<dbReference type="SUPFAM" id="SSF52540">
    <property type="entry name" value="P-loop containing nucleoside triphosphate hydrolases"/>
    <property type="match status" value="1"/>
</dbReference>
<proteinExistence type="predicted"/>
<name>A0A0G0K2S7_9BACT</name>
<comment type="caution">
    <text evidence="1">The sequence shown here is derived from an EMBL/GenBank/DDBJ whole genome shotgun (WGS) entry which is preliminary data.</text>
</comment>
<accession>A0A0G0K2S7</accession>
<dbReference type="Pfam" id="PF13238">
    <property type="entry name" value="AAA_18"/>
    <property type="match status" value="1"/>
</dbReference>
<dbReference type="PANTHER" id="PTHR41930:SF1">
    <property type="entry name" value="DEPHOSPHO-COA KINASE"/>
    <property type="match status" value="1"/>
</dbReference>
<keyword evidence="1" id="KW-0808">Transferase</keyword>
<protein>
    <submittedName>
        <fullName evidence="1">Dephospho-CoA kinase-like protein</fullName>
    </submittedName>
</protein>
<dbReference type="AlphaFoldDB" id="A0A0G0K2S7"/>
<sequence length="187" mass="21669">MKNKKIIAVVGMCGSGKTEAVKYLQEKLNCPRVYFGEVTFDRMKEIGLELNYENEKITREKIRQELGMGAYATLSLPKINQALENNDYCIIESLYSWSEYKILKENFGDSFITLAVFASPTTRFKRLSNRTNERPMKSIEEFIRRDYSEIENIEKGGPIARADFLVYNEDGLDELKKQLDIIIINKL</sequence>
<dbReference type="Gene3D" id="3.40.50.300">
    <property type="entry name" value="P-loop containing nucleotide triphosphate hydrolases"/>
    <property type="match status" value="1"/>
</dbReference>
<evidence type="ECO:0000313" key="1">
    <source>
        <dbReference type="EMBL" id="KKQ69750.1"/>
    </source>
</evidence>
<dbReference type="EMBL" id="LBUU01000010">
    <property type="protein sequence ID" value="KKQ69750.1"/>
    <property type="molecule type" value="Genomic_DNA"/>
</dbReference>